<keyword evidence="1" id="KW-0472">Membrane</keyword>
<dbReference type="Proteomes" id="UP000483004">
    <property type="component" value="Unassembled WGS sequence"/>
</dbReference>
<keyword evidence="1" id="KW-0812">Transmembrane</keyword>
<name>A0A6L3VMM0_9ACTN</name>
<dbReference type="EMBL" id="WBMR01000256">
    <property type="protein sequence ID" value="KAB2362974.1"/>
    <property type="molecule type" value="Genomic_DNA"/>
</dbReference>
<comment type="caution">
    <text evidence="2">The sequence shown here is derived from an EMBL/GenBank/DDBJ whole genome shotgun (WGS) entry which is preliminary data.</text>
</comment>
<accession>A0A6L3VMM0</accession>
<evidence type="ECO:0000256" key="1">
    <source>
        <dbReference type="SAM" id="Phobius"/>
    </source>
</evidence>
<protein>
    <submittedName>
        <fullName evidence="2">Uncharacterized protein</fullName>
    </submittedName>
</protein>
<feature type="transmembrane region" description="Helical" evidence="1">
    <location>
        <begin position="42"/>
        <end position="68"/>
    </location>
</feature>
<evidence type="ECO:0000313" key="3">
    <source>
        <dbReference type="Proteomes" id="UP000483004"/>
    </source>
</evidence>
<keyword evidence="1" id="KW-1133">Transmembrane helix</keyword>
<keyword evidence="3" id="KW-1185">Reference proteome</keyword>
<evidence type="ECO:0000313" key="2">
    <source>
        <dbReference type="EMBL" id="KAB2362974.1"/>
    </source>
</evidence>
<sequence>MAALGAAARRPVTMLGIAVLQVVLWTLPAAAGTEVAGWTDAVWPGFLANAMVWAVVCWSMLAVPVSVLDDCGAVAGLRSGGRTAERWPDCGALGRWRRGSAATSR</sequence>
<reference evidence="2 3" key="1">
    <citation type="submission" date="2019-09" db="EMBL/GenBank/DDBJ databases">
        <title>Actinomadura physcomitrii sp. nov., a novel actinomycete isolated from moss [Physcomitrium sphaericum (Ludw) Fuernr].</title>
        <authorList>
            <person name="Liu C."/>
            <person name="Zhuang X."/>
        </authorList>
    </citation>
    <scope>NUCLEOTIDE SEQUENCE [LARGE SCALE GENOMIC DNA]</scope>
    <source>
        <strain evidence="2 3">CYP1-1B</strain>
    </source>
</reference>
<organism evidence="2 3">
    <name type="scientific">Actinomadura montaniterrae</name>
    <dbReference type="NCBI Taxonomy" id="1803903"/>
    <lineage>
        <taxon>Bacteria</taxon>
        <taxon>Bacillati</taxon>
        <taxon>Actinomycetota</taxon>
        <taxon>Actinomycetes</taxon>
        <taxon>Streptosporangiales</taxon>
        <taxon>Thermomonosporaceae</taxon>
        <taxon>Actinomadura</taxon>
    </lineage>
</organism>
<proteinExistence type="predicted"/>
<dbReference type="AlphaFoldDB" id="A0A6L3VMM0"/>
<gene>
    <name evidence="2" type="ORF">F9B16_43920</name>
</gene>